<reference evidence="2" key="2">
    <citation type="submission" date="2025-09" db="UniProtKB">
        <authorList>
            <consortium name="Ensembl"/>
        </authorList>
    </citation>
    <scope>IDENTIFICATION</scope>
</reference>
<protein>
    <recommendedName>
        <fullName evidence="4">Secreted protein</fullName>
    </recommendedName>
</protein>
<accession>A0A8C4XQF9</accession>
<proteinExistence type="predicted"/>
<evidence type="ECO:0000313" key="3">
    <source>
        <dbReference type="Proteomes" id="UP000694562"/>
    </source>
</evidence>
<dbReference type="Proteomes" id="UP000694562">
    <property type="component" value="Unplaced"/>
</dbReference>
<evidence type="ECO:0000313" key="2">
    <source>
        <dbReference type="Ensembl" id="ENSFTIP00000014172.1"/>
    </source>
</evidence>
<name>A0A8C4XQF9_FALTI</name>
<sequence length="89" mass="9339">MCPRRARWRLASLTTRAPPSCPSPTAWAPGSSSPLPAAATSLPLSPGASTSCRSAPCGRLRSLTGFLMAYWGNWSLTGGLDPIWRGPSP</sequence>
<reference evidence="2" key="1">
    <citation type="submission" date="2025-08" db="UniProtKB">
        <authorList>
            <consortium name="Ensembl"/>
        </authorList>
    </citation>
    <scope>IDENTIFICATION</scope>
</reference>
<keyword evidence="3" id="KW-1185">Reference proteome</keyword>
<dbReference type="AlphaFoldDB" id="A0A8C4XQF9"/>
<organism evidence="2 3">
    <name type="scientific">Falco tinnunculus</name>
    <name type="common">Common kestrel</name>
    <dbReference type="NCBI Taxonomy" id="100819"/>
    <lineage>
        <taxon>Eukaryota</taxon>
        <taxon>Metazoa</taxon>
        <taxon>Chordata</taxon>
        <taxon>Craniata</taxon>
        <taxon>Vertebrata</taxon>
        <taxon>Euteleostomi</taxon>
        <taxon>Archelosauria</taxon>
        <taxon>Archosauria</taxon>
        <taxon>Dinosauria</taxon>
        <taxon>Saurischia</taxon>
        <taxon>Theropoda</taxon>
        <taxon>Coelurosauria</taxon>
        <taxon>Aves</taxon>
        <taxon>Neognathae</taxon>
        <taxon>Neoaves</taxon>
        <taxon>Telluraves</taxon>
        <taxon>Australaves</taxon>
        <taxon>Falconiformes</taxon>
        <taxon>Falconidae</taxon>
        <taxon>Falco</taxon>
    </lineage>
</organism>
<evidence type="ECO:0008006" key="4">
    <source>
        <dbReference type="Google" id="ProtNLM"/>
    </source>
</evidence>
<feature type="compositionally biased region" description="Low complexity" evidence="1">
    <location>
        <begin position="28"/>
        <end position="42"/>
    </location>
</feature>
<evidence type="ECO:0000256" key="1">
    <source>
        <dbReference type="SAM" id="MobiDB-lite"/>
    </source>
</evidence>
<dbReference type="Ensembl" id="ENSFTIT00000014772.1">
    <property type="protein sequence ID" value="ENSFTIP00000014172.1"/>
    <property type="gene ID" value="ENSFTIG00000009406.1"/>
</dbReference>
<feature type="region of interest" description="Disordered" evidence="1">
    <location>
        <begin position="15"/>
        <end position="42"/>
    </location>
</feature>